<dbReference type="Proteomes" id="UP001621964">
    <property type="component" value="Unassembled WGS sequence"/>
</dbReference>
<dbReference type="GO" id="GO:0016787">
    <property type="term" value="F:hydrolase activity"/>
    <property type="evidence" value="ECO:0007669"/>
    <property type="project" value="UniProtKB-KW"/>
</dbReference>
<dbReference type="PANTHER" id="PTHR15394">
    <property type="entry name" value="SERINE HYDROLASE RBBP9"/>
    <property type="match status" value="1"/>
</dbReference>
<protein>
    <submittedName>
        <fullName evidence="1">RBBP9/YdeN family alpha/beta hydrolase</fullName>
    </submittedName>
</protein>
<comment type="caution">
    <text evidence="1">The sequence shown here is derived from an EMBL/GenBank/DDBJ whole genome shotgun (WGS) entry which is preliminary data.</text>
</comment>
<dbReference type="InterPro" id="IPR010662">
    <property type="entry name" value="RBBP9/YdeN"/>
</dbReference>
<keyword evidence="1" id="KW-0378">Hydrolase</keyword>
<dbReference type="Gene3D" id="3.40.50.1820">
    <property type="entry name" value="alpha/beta hydrolase"/>
    <property type="match status" value="1"/>
</dbReference>
<proteinExistence type="predicted"/>
<organism evidence="1 2">
    <name type="scientific">Neisseria oralis</name>
    <dbReference type="NCBI Taxonomy" id="1107316"/>
    <lineage>
        <taxon>Bacteria</taxon>
        <taxon>Pseudomonadati</taxon>
        <taxon>Pseudomonadota</taxon>
        <taxon>Betaproteobacteria</taxon>
        <taxon>Neisseriales</taxon>
        <taxon>Neisseriaceae</taxon>
        <taxon>Neisseria</taxon>
    </lineage>
</organism>
<evidence type="ECO:0000313" key="2">
    <source>
        <dbReference type="Proteomes" id="UP001621964"/>
    </source>
</evidence>
<accession>A0ABW8Q2S7</accession>
<dbReference type="RefSeq" id="WP_405385700.1">
    <property type="nucleotide sequence ID" value="NZ_JBJGEB010000004.1"/>
</dbReference>
<dbReference type="EMBL" id="JBJGEB010000004">
    <property type="protein sequence ID" value="MFK7641827.1"/>
    <property type="molecule type" value="Genomic_DNA"/>
</dbReference>
<gene>
    <name evidence="1" type="ORF">ACI43T_04840</name>
</gene>
<name>A0ABW8Q2S7_9NEIS</name>
<dbReference type="InterPro" id="IPR029058">
    <property type="entry name" value="AB_hydrolase_fold"/>
</dbReference>
<evidence type="ECO:0000313" key="1">
    <source>
        <dbReference type="EMBL" id="MFK7641827.1"/>
    </source>
</evidence>
<keyword evidence="2" id="KW-1185">Reference proteome</keyword>
<dbReference type="PANTHER" id="PTHR15394:SF3">
    <property type="entry name" value="SERINE HYDROLASE RBBP9"/>
    <property type="match status" value="1"/>
</dbReference>
<dbReference type="Pfam" id="PF06821">
    <property type="entry name" value="Ser_hydrolase"/>
    <property type="match status" value="1"/>
</dbReference>
<dbReference type="SUPFAM" id="SSF53474">
    <property type="entry name" value="alpha/beta-Hydrolases"/>
    <property type="match status" value="1"/>
</dbReference>
<sequence length="192" mass="20944">MTRRVFIVHGFEGNPHGNWFDWLAAQARACGVQAGALAMPNPGNPTVQSWQFTLDQHIGKPDENAFLVGHSLGCITLLHFLCRQQPERIGGLVLAAGFADPLPPLPQLDPYIKGAAPDFSVLKRIRMPKQCLVSDNDSHVPLALTLSMAERLDSPVIHIPNGGHLMDSDGFTELPQVWEALKPMLDADKAGK</sequence>
<reference evidence="1 2" key="1">
    <citation type="submission" date="2024-11" db="EMBL/GenBank/DDBJ databases">
        <authorList>
            <person name="Mikucki A.G."/>
            <person name="Kahler C.M."/>
        </authorList>
    </citation>
    <scope>NUCLEOTIDE SEQUENCE [LARGE SCALE GENOMIC DNA]</scope>
    <source>
        <strain evidence="1 2">EXNM717</strain>
    </source>
</reference>